<dbReference type="OrthoDB" id="9784774at2"/>
<evidence type="ECO:0000256" key="1">
    <source>
        <dbReference type="ARBA" id="ARBA00022722"/>
    </source>
</evidence>
<dbReference type="GO" id="GO:0005829">
    <property type="term" value="C:cytosol"/>
    <property type="evidence" value="ECO:0007669"/>
    <property type="project" value="TreeGrafter"/>
</dbReference>
<evidence type="ECO:0000313" key="6">
    <source>
        <dbReference type="EMBL" id="KGJ97639.1"/>
    </source>
</evidence>
<dbReference type="AlphaFoldDB" id="A0A099L3X2"/>
<dbReference type="Proteomes" id="UP000029868">
    <property type="component" value="Unassembled WGS sequence"/>
</dbReference>
<dbReference type="PANTHER" id="PTHR41286">
    <property type="entry name" value="HNH NUCLEASE YAJD-RELATED"/>
    <property type="match status" value="1"/>
</dbReference>
<dbReference type="PATRIC" id="fig|28229.3.peg.384"/>
<reference evidence="6 7" key="1">
    <citation type="submission" date="2014-08" db="EMBL/GenBank/DDBJ databases">
        <title>Genomic and Phenotypic Diversity of Colwellia psychrerythraea strains from Disparate Marine Basins.</title>
        <authorList>
            <person name="Techtmann S.M."/>
            <person name="Stelling S.C."/>
            <person name="Utturkar S.M."/>
            <person name="Alshibli N."/>
            <person name="Harris A."/>
            <person name="Brown S.D."/>
            <person name="Hazen T.C."/>
        </authorList>
    </citation>
    <scope>NUCLEOTIDE SEQUENCE [LARGE SCALE GENOMIC DNA]</scope>
    <source>
        <strain evidence="6 7">GAB14E</strain>
    </source>
</reference>
<comment type="caution">
    <text evidence="6">The sequence shown here is derived from an EMBL/GenBank/DDBJ whole genome shotgun (WGS) entry which is preliminary data.</text>
</comment>
<dbReference type="RefSeq" id="WP_033080476.1">
    <property type="nucleotide sequence ID" value="NZ_JQEC01000002.1"/>
</dbReference>
<evidence type="ECO:0000256" key="3">
    <source>
        <dbReference type="ARBA" id="ARBA00038412"/>
    </source>
</evidence>
<name>A0A099L3X2_COLPS</name>
<feature type="domain" description="HNH nuclease" evidence="5">
    <location>
        <begin position="62"/>
        <end position="116"/>
    </location>
</feature>
<dbReference type="GO" id="GO:0008270">
    <property type="term" value="F:zinc ion binding"/>
    <property type="evidence" value="ECO:0007669"/>
    <property type="project" value="InterPro"/>
</dbReference>
<dbReference type="SMART" id="SM00507">
    <property type="entry name" value="HNHc"/>
    <property type="match status" value="1"/>
</dbReference>
<evidence type="ECO:0000256" key="4">
    <source>
        <dbReference type="ARBA" id="ARBA00040194"/>
    </source>
</evidence>
<accession>A0A099L3X2</accession>
<protein>
    <recommendedName>
        <fullName evidence="4">Putative HNH nuclease YajD</fullName>
    </recommendedName>
</protein>
<evidence type="ECO:0000313" key="7">
    <source>
        <dbReference type="Proteomes" id="UP000029868"/>
    </source>
</evidence>
<evidence type="ECO:0000256" key="2">
    <source>
        <dbReference type="ARBA" id="ARBA00022801"/>
    </source>
</evidence>
<organism evidence="6 7">
    <name type="scientific">Colwellia psychrerythraea</name>
    <name type="common">Vibrio psychroerythus</name>
    <dbReference type="NCBI Taxonomy" id="28229"/>
    <lineage>
        <taxon>Bacteria</taxon>
        <taxon>Pseudomonadati</taxon>
        <taxon>Pseudomonadota</taxon>
        <taxon>Gammaproteobacteria</taxon>
        <taxon>Alteromonadales</taxon>
        <taxon>Colwelliaceae</taxon>
        <taxon>Colwellia</taxon>
    </lineage>
</organism>
<dbReference type="Pfam" id="PF01844">
    <property type="entry name" value="HNH"/>
    <property type="match status" value="1"/>
</dbReference>
<evidence type="ECO:0000259" key="5">
    <source>
        <dbReference type="SMART" id="SM00507"/>
    </source>
</evidence>
<comment type="similarity">
    <text evidence="3">Belongs to the HNH nuclease family.</text>
</comment>
<keyword evidence="6" id="KW-0255">Endonuclease</keyword>
<dbReference type="EMBL" id="JQEC01000002">
    <property type="protein sequence ID" value="KGJ97639.1"/>
    <property type="molecule type" value="Genomic_DNA"/>
</dbReference>
<dbReference type="Gene3D" id="1.10.30.50">
    <property type="match status" value="1"/>
</dbReference>
<dbReference type="InterPro" id="IPR002711">
    <property type="entry name" value="HNH"/>
</dbReference>
<dbReference type="GO" id="GO:0004519">
    <property type="term" value="F:endonuclease activity"/>
    <property type="evidence" value="ECO:0007669"/>
    <property type="project" value="UniProtKB-KW"/>
</dbReference>
<dbReference type="InterPro" id="IPR003615">
    <property type="entry name" value="HNH_nuc"/>
</dbReference>
<dbReference type="GO" id="GO:0016787">
    <property type="term" value="F:hydrolase activity"/>
    <property type="evidence" value="ECO:0007669"/>
    <property type="project" value="UniProtKB-KW"/>
</dbReference>
<dbReference type="CDD" id="cd00085">
    <property type="entry name" value="HNHc"/>
    <property type="match status" value="1"/>
</dbReference>
<keyword evidence="2" id="KW-0378">Hydrolase</keyword>
<dbReference type="GO" id="GO:0003676">
    <property type="term" value="F:nucleic acid binding"/>
    <property type="evidence" value="ECO:0007669"/>
    <property type="project" value="InterPro"/>
</dbReference>
<gene>
    <name evidence="6" type="ORF">GAB14E_1228</name>
</gene>
<proteinExistence type="inferred from homology"/>
<keyword evidence="1" id="KW-0540">Nuclease</keyword>
<dbReference type="PANTHER" id="PTHR41286:SF1">
    <property type="entry name" value="HNH NUCLEASE YAJD-RELATED"/>
    <property type="match status" value="1"/>
</dbReference>
<sequence length="133" mass="14810">MAAKITVASRKTGRPCRSCRVGIHYGSGYCDKCQGSAATKRWSHHHKGRTTDQRGYGSQWRVIREQVLIRDKNLCQPCLRNNVATPAKQVDHIIAKALGGSDAESNLEAICIECHKVKTANEKHKRKVDLSTI</sequence>